<reference evidence="2 3" key="1">
    <citation type="submission" date="2024-01" db="EMBL/GenBank/DDBJ databases">
        <title>Mesobacterium rodlantinim sp. nov., isolated from shallow sea hydrothermal systems off Kueishantao Island.</title>
        <authorList>
            <person name="Su Z."/>
            <person name="Tang K."/>
        </authorList>
    </citation>
    <scope>NUCLEOTIDE SEQUENCE [LARGE SCALE GENOMIC DNA]</scope>
    <source>
        <strain evidence="2 3">TK19101</strain>
    </source>
</reference>
<keyword evidence="2" id="KW-0489">Methyltransferase</keyword>
<dbReference type="PANTHER" id="PTHR43861">
    <property type="entry name" value="TRANS-ACONITATE 2-METHYLTRANSFERASE-RELATED"/>
    <property type="match status" value="1"/>
</dbReference>
<dbReference type="InterPro" id="IPR013216">
    <property type="entry name" value="Methyltransf_11"/>
</dbReference>
<gene>
    <name evidence="2" type="ORF">VK792_00275</name>
</gene>
<protein>
    <submittedName>
        <fullName evidence="2">Methyltransferase domain-containing protein</fullName>
    </submittedName>
</protein>
<proteinExistence type="predicted"/>
<evidence type="ECO:0000313" key="2">
    <source>
        <dbReference type="EMBL" id="MEC3859702.1"/>
    </source>
</evidence>
<name>A0ABU6HB59_9RHOB</name>
<dbReference type="PANTHER" id="PTHR43861:SF1">
    <property type="entry name" value="TRANS-ACONITATE 2-METHYLTRANSFERASE"/>
    <property type="match status" value="1"/>
</dbReference>
<dbReference type="CDD" id="cd02440">
    <property type="entry name" value="AdoMet_MTases"/>
    <property type="match status" value="1"/>
</dbReference>
<dbReference type="InterPro" id="IPR023149">
    <property type="entry name" value="Trans_acon_MeTrfase_C"/>
</dbReference>
<accession>A0ABU6HB59</accession>
<dbReference type="Pfam" id="PF08241">
    <property type="entry name" value="Methyltransf_11"/>
    <property type="match status" value="1"/>
</dbReference>
<dbReference type="Proteomes" id="UP001348149">
    <property type="component" value="Unassembled WGS sequence"/>
</dbReference>
<dbReference type="InterPro" id="IPR029063">
    <property type="entry name" value="SAM-dependent_MTases_sf"/>
</dbReference>
<dbReference type="Gene3D" id="3.40.50.150">
    <property type="entry name" value="Vaccinia Virus protein VP39"/>
    <property type="match status" value="1"/>
</dbReference>
<evidence type="ECO:0000259" key="1">
    <source>
        <dbReference type="Pfam" id="PF08241"/>
    </source>
</evidence>
<sequence>MTGAPGSKDWNPGTYHRFQGLRLRPAIDLLRSVGPLPDGNVIDVGCGSGAAGPALAQLGRHLTGVDTSPAMLDEARANGSYDALEHADVAAWTPDAPPALIFSNAALHWVPDHGALMPRLAGLLARGGTLAVQMPHQNNAPSHRLWRSICEEMFPGRVDFDNGPSVLLPAQYHHMLAPLGQMTLWEIEYYQVLPASSDGHPVRRFIESTYARPILNALEEPEQTRLIRAYEDVIGKAYPSLPDGSVMFPFRRMFFTLTV</sequence>
<keyword evidence="2" id="KW-0808">Transferase</keyword>
<dbReference type="Gene3D" id="1.10.150.290">
    <property type="entry name" value="S-adenosyl-L-methionine-dependent methyltransferases"/>
    <property type="match status" value="1"/>
</dbReference>
<dbReference type="GO" id="GO:0032259">
    <property type="term" value="P:methylation"/>
    <property type="evidence" value="ECO:0007669"/>
    <property type="project" value="UniProtKB-KW"/>
</dbReference>
<dbReference type="RefSeq" id="WP_326295149.1">
    <property type="nucleotide sequence ID" value="NZ_JAYLLH010000001.1"/>
</dbReference>
<dbReference type="SUPFAM" id="SSF53335">
    <property type="entry name" value="S-adenosyl-L-methionine-dependent methyltransferases"/>
    <property type="match status" value="1"/>
</dbReference>
<feature type="domain" description="Methyltransferase type 11" evidence="1">
    <location>
        <begin position="42"/>
        <end position="131"/>
    </location>
</feature>
<comment type="caution">
    <text evidence="2">The sequence shown here is derived from an EMBL/GenBank/DDBJ whole genome shotgun (WGS) entry which is preliminary data.</text>
</comment>
<dbReference type="EMBL" id="JAYLLH010000001">
    <property type="protein sequence ID" value="MEC3859702.1"/>
    <property type="molecule type" value="Genomic_DNA"/>
</dbReference>
<evidence type="ECO:0000313" key="3">
    <source>
        <dbReference type="Proteomes" id="UP001348149"/>
    </source>
</evidence>
<dbReference type="GO" id="GO:0008168">
    <property type="term" value="F:methyltransferase activity"/>
    <property type="evidence" value="ECO:0007669"/>
    <property type="project" value="UniProtKB-KW"/>
</dbReference>
<keyword evidence="3" id="KW-1185">Reference proteome</keyword>
<organism evidence="2 3">
    <name type="scientific">Mesobacterium hydrothermale</name>
    <dbReference type="NCBI Taxonomy" id="3111907"/>
    <lineage>
        <taxon>Bacteria</taxon>
        <taxon>Pseudomonadati</taxon>
        <taxon>Pseudomonadota</taxon>
        <taxon>Alphaproteobacteria</taxon>
        <taxon>Rhodobacterales</taxon>
        <taxon>Roseobacteraceae</taxon>
        <taxon>Mesobacterium</taxon>
    </lineage>
</organism>